<evidence type="ECO:0000256" key="1">
    <source>
        <dbReference type="SAM" id="MobiDB-lite"/>
    </source>
</evidence>
<dbReference type="Gene3D" id="1.10.260.40">
    <property type="entry name" value="lambda repressor-like DNA-binding domains"/>
    <property type="match status" value="1"/>
</dbReference>
<dbReference type="Pfam" id="PF17765">
    <property type="entry name" value="MLTR_LBD"/>
    <property type="match status" value="1"/>
</dbReference>
<evidence type="ECO:0000259" key="2">
    <source>
        <dbReference type="PROSITE" id="PS50943"/>
    </source>
</evidence>
<dbReference type="InterPro" id="IPR010982">
    <property type="entry name" value="Lambda_DNA-bd_dom_sf"/>
</dbReference>
<dbReference type="PANTHER" id="PTHR35010:SF2">
    <property type="entry name" value="BLL4672 PROTEIN"/>
    <property type="match status" value="1"/>
</dbReference>
<gene>
    <name evidence="3" type="ORF">MAE01_30080</name>
</gene>
<accession>A0A511AIP9</accession>
<dbReference type="EMBL" id="BJUW01000020">
    <property type="protein sequence ID" value="GEK87832.1"/>
    <property type="molecule type" value="Genomic_DNA"/>
</dbReference>
<dbReference type="PROSITE" id="PS50943">
    <property type="entry name" value="HTH_CROC1"/>
    <property type="match status" value="1"/>
</dbReference>
<protein>
    <submittedName>
        <fullName evidence="3">Transcriptional regulator</fullName>
    </submittedName>
</protein>
<feature type="domain" description="HTH cro/C1-type" evidence="2">
    <location>
        <begin position="67"/>
        <end position="118"/>
    </location>
</feature>
<dbReference type="GO" id="GO:0003677">
    <property type="term" value="F:DNA binding"/>
    <property type="evidence" value="ECO:0007669"/>
    <property type="project" value="InterPro"/>
</dbReference>
<dbReference type="AlphaFoldDB" id="A0A511AIP9"/>
<dbReference type="PANTHER" id="PTHR35010">
    <property type="entry name" value="BLL4672 PROTEIN-RELATED"/>
    <property type="match status" value="1"/>
</dbReference>
<feature type="region of interest" description="Disordered" evidence="1">
    <location>
        <begin position="1"/>
        <end position="22"/>
    </location>
</feature>
<evidence type="ECO:0000313" key="4">
    <source>
        <dbReference type="Proteomes" id="UP000321225"/>
    </source>
</evidence>
<keyword evidence="4" id="KW-1185">Reference proteome</keyword>
<feature type="compositionally biased region" description="Basic and acidic residues" evidence="1">
    <location>
        <begin position="1"/>
        <end position="15"/>
    </location>
</feature>
<dbReference type="SMART" id="SM00530">
    <property type="entry name" value="HTH_XRE"/>
    <property type="match status" value="1"/>
</dbReference>
<dbReference type="InterPro" id="IPR001387">
    <property type="entry name" value="Cro/C1-type_HTH"/>
</dbReference>
<reference evidence="3 4" key="1">
    <citation type="submission" date="2019-07" db="EMBL/GenBank/DDBJ databases">
        <title>Whole genome shotgun sequence of Microbacterium aerolatum NBRC 103071.</title>
        <authorList>
            <person name="Hosoyama A."/>
            <person name="Uohara A."/>
            <person name="Ohji S."/>
            <person name="Ichikawa N."/>
        </authorList>
    </citation>
    <scope>NUCLEOTIDE SEQUENCE [LARGE SCALE GENOMIC DNA]</scope>
    <source>
        <strain evidence="3 4">NBRC 103071</strain>
    </source>
</reference>
<sequence>MESRMGELETLDQGRSRGRKSFPTVPSLLMAEDEDMAVNDLTLGATLRAWRNRTSPAAVGLTAGRSRRAPGLRREELADLVGMSVDYVVRLEQGRVTTPSAAIVAGLARALQLDRKERDHLYRIAGLQPPGDRMVTDHIPPGMQRVLVRLGETPAAVFAADWQLVWWNRSWTALFGDPRMLAPEGRNLVRSRFLTSRDEGKIAAWPVVLADAEASDRAIVSDLRRASGRYPADRRITSLIAQMTEKSHDFARLWQEGAVGGHIEDRKTIQRHGIGPITLDCDVLTDTDTDLKVVIYTAAPGTSDETKLRLSLLAGNATPAPADS</sequence>
<proteinExistence type="predicted"/>
<dbReference type="Gene3D" id="3.30.450.180">
    <property type="match status" value="1"/>
</dbReference>
<dbReference type="SUPFAM" id="SSF47413">
    <property type="entry name" value="lambda repressor-like DNA-binding domains"/>
    <property type="match status" value="1"/>
</dbReference>
<dbReference type="Pfam" id="PF13560">
    <property type="entry name" value="HTH_31"/>
    <property type="match status" value="1"/>
</dbReference>
<dbReference type="Proteomes" id="UP000321225">
    <property type="component" value="Unassembled WGS sequence"/>
</dbReference>
<organism evidence="3 4">
    <name type="scientific">Microbacterium aerolatum</name>
    <dbReference type="NCBI Taxonomy" id="153731"/>
    <lineage>
        <taxon>Bacteria</taxon>
        <taxon>Bacillati</taxon>
        <taxon>Actinomycetota</taxon>
        <taxon>Actinomycetes</taxon>
        <taxon>Micrococcales</taxon>
        <taxon>Microbacteriaceae</taxon>
        <taxon>Microbacterium</taxon>
    </lineage>
</organism>
<name>A0A511AIP9_9MICO</name>
<evidence type="ECO:0000313" key="3">
    <source>
        <dbReference type="EMBL" id="GEK87832.1"/>
    </source>
</evidence>
<dbReference type="CDD" id="cd00093">
    <property type="entry name" value="HTH_XRE"/>
    <property type="match status" value="1"/>
</dbReference>
<comment type="caution">
    <text evidence="3">The sequence shown here is derived from an EMBL/GenBank/DDBJ whole genome shotgun (WGS) entry which is preliminary data.</text>
</comment>
<dbReference type="InterPro" id="IPR041413">
    <property type="entry name" value="MLTR_LBD"/>
</dbReference>